<gene>
    <name evidence="1" type="ORF">HNQ09_001538</name>
</gene>
<evidence type="ECO:0000313" key="2">
    <source>
        <dbReference type="Proteomes" id="UP000525389"/>
    </source>
</evidence>
<keyword evidence="2" id="KW-1185">Reference proteome</keyword>
<organism evidence="1 2">
    <name type="scientific">Deinococcus budaensis</name>
    <dbReference type="NCBI Taxonomy" id="1665626"/>
    <lineage>
        <taxon>Bacteria</taxon>
        <taxon>Thermotogati</taxon>
        <taxon>Deinococcota</taxon>
        <taxon>Deinococci</taxon>
        <taxon>Deinococcales</taxon>
        <taxon>Deinococcaceae</taxon>
        <taxon>Deinococcus</taxon>
    </lineage>
</organism>
<dbReference type="InterPro" id="IPR036907">
    <property type="entry name" value="5'-Nucleotdase_C_sf"/>
</dbReference>
<dbReference type="Proteomes" id="UP000525389">
    <property type="component" value="Unassembled WGS sequence"/>
</dbReference>
<dbReference type="GO" id="GO:0016787">
    <property type="term" value="F:hydrolase activity"/>
    <property type="evidence" value="ECO:0007669"/>
    <property type="project" value="InterPro"/>
</dbReference>
<comment type="caution">
    <text evidence="1">The sequence shown here is derived from an EMBL/GenBank/DDBJ whole genome shotgun (WGS) entry which is preliminary data.</text>
</comment>
<proteinExistence type="predicted"/>
<dbReference type="GO" id="GO:0009166">
    <property type="term" value="P:nucleotide catabolic process"/>
    <property type="evidence" value="ECO:0007669"/>
    <property type="project" value="InterPro"/>
</dbReference>
<dbReference type="Gene3D" id="3.90.780.10">
    <property type="entry name" value="5'-Nucleotidase, C-terminal domain"/>
    <property type="match status" value="1"/>
</dbReference>
<dbReference type="AlphaFoldDB" id="A0A7W8GEJ3"/>
<evidence type="ECO:0000313" key="1">
    <source>
        <dbReference type="EMBL" id="MBB5234100.1"/>
    </source>
</evidence>
<reference evidence="1 2" key="1">
    <citation type="submission" date="2020-08" db="EMBL/GenBank/DDBJ databases">
        <title>Genomic Encyclopedia of Type Strains, Phase IV (KMG-IV): sequencing the most valuable type-strain genomes for metagenomic binning, comparative biology and taxonomic classification.</title>
        <authorList>
            <person name="Goeker M."/>
        </authorList>
    </citation>
    <scope>NUCLEOTIDE SEQUENCE [LARGE SCALE GENOMIC DNA]</scope>
    <source>
        <strain evidence="1 2">DSM 101791</strain>
    </source>
</reference>
<accession>A0A7W8GEJ3</accession>
<dbReference type="EMBL" id="JACHFN010000005">
    <property type="protein sequence ID" value="MBB5234100.1"/>
    <property type="molecule type" value="Genomic_DNA"/>
</dbReference>
<sequence>MPILRDATTYTLALSDFTNSGGDEYTMFADGHGTTRELDAQVVLEYIQQLGTVTPVVGQRIRAVTGN</sequence>
<name>A0A7W8GEJ3_9DEIO</name>
<protein>
    <submittedName>
        <fullName evidence="1">2',3'-cyclic-nucleotide 2'-phosphodiesterase (5'-nucleotidase family)</fullName>
    </submittedName>
</protein>
<dbReference type="SUPFAM" id="SSF55816">
    <property type="entry name" value="5'-nucleotidase (syn. UDP-sugar hydrolase), C-terminal domain"/>
    <property type="match status" value="1"/>
</dbReference>